<feature type="transmembrane region" description="Helical" evidence="1">
    <location>
        <begin position="147"/>
        <end position="168"/>
    </location>
</feature>
<sequence>MSLYFVILVSASAAILTYVTLGLATRNFVFDIRDVGAGLPGGFLNLLGTSLLLKALATGRMGVVSGVGRSYVLIPVAYSLVIGESLGVLPAVGMVVIVLGIALFCLQGWRKGGGSDDSLRPIFLALGTAVLYGLAVVMLDIGSRANIYGTLTLAQCPHVVVTSVIVLTARRYRGTGARDIGIVSVLRSLSPIVTALLAFFILKEALRRTEVLALIVVLIGTGLVLA</sequence>
<feature type="transmembrane region" description="Helical" evidence="1">
    <location>
        <begin position="37"/>
        <end position="56"/>
    </location>
</feature>
<name>A0A6J7LU38_9ZZZZ</name>
<gene>
    <name evidence="2" type="ORF">UFOPK3772_03225</name>
</gene>
<dbReference type="SUPFAM" id="SSF103481">
    <property type="entry name" value="Multidrug resistance efflux transporter EmrE"/>
    <property type="match status" value="1"/>
</dbReference>
<feature type="transmembrane region" description="Helical" evidence="1">
    <location>
        <begin position="121"/>
        <end position="141"/>
    </location>
</feature>
<feature type="transmembrane region" description="Helical" evidence="1">
    <location>
        <begin position="88"/>
        <end position="109"/>
    </location>
</feature>
<proteinExistence type="predicted"/>
<keyword evidence="1" id="KW-0812">Transmembrane</keyword>
<dbReference type="InterPro" id="IPR037185">
    <property type="entry name" value="EmrE-like"/>
</dbReference>
<dbReference type="EMBL" id="CAFBNE010000173">
    <property type="protein sequence ID" value="CAB4969429.1"/>
    <property type="molecule type" value="Genomic_DNA"/>
</dbReference>
<feature type="transmembrane region" description="Helical" evidence="1">
    <location>
        <begin position="180"/>
        <end position="202"/>
    </location>
</feature>
<feature type="transmembrane region" description="Helical" evidence="1">
    <location>
        <begin position="208"/>
        <end position="225"/>
    </location>
</feature>
<keyword evidence="1" id="KW-1133">Transmembrane helix</keyword>
<organism evidence="2">
    <name type="scientific">freshwater metagenome</name>
    <dbReference type="NCBI Taxonomy" id="449393"/>
    <lineage>
        <taxon>unclassified sequences</taxon>
        <taxon>metagenomes</taxon>
        <taxon>ecological metagenomes</taxon>
    </lineage>
</organism>
<evidence type="ECO:0000313" key="2">
    <source>
        <dbReference type="EMBL" id="CAB4969429.1"/>
    </source>
</evidence>
<accession>A0A6J7LU38</accession>
<feature type="transmembrane region" description="Helical" evidence="1">
    <location>
        <begin position="63"/>
        <end position="82"/>
    </location>
</feature>
<keyword evidence="1" id="KW-0472">Membrane</keyword>
<reference evidence="2" key="1">
    <citation type="submission" date="2020-05" db="EMBL/GenBank/DDBJ databases">
        <authorList>
            <person name="Chiriac C."/>
            <person name="Salcher M."/>
            <person name="Ghai R."/>
            <person name="Kavagutti S V."/>
        </authorList>
    </citation>
    <scope>NUCLEOTIDE SEQUENCE</scope>
</reference>
<dbReference type="AlphaFoldDB" id="A0A6J7LU38"/>
<protein>
    <submittedName>
        <fullName evidence="2">Unannotated protein</fullName>
    </submittedName>
</protein>
<evidence type="ECO:0000256" key="1">
    <source>
        <dbReference type="SAM" id="Phobius"/>
    </source>
</evidence>